<name>A0AA38HFT6_9TREE</name>
<sequence length="224" mass="22442">MADLTPPPSQNNTPLRPSEPVEPTSPTASRSVPAAAASGSAESSAASRHTDLSATMGSGSVEAGPAFEVDMVDVSEGADLQFSSEDEGSSDEEGEGMQVEGEEIEGDELPEGDGEGEVVMVDKDGGEAGAEGEKGAGAEGGAEGATEGAKTGAKRKARSGRGKKEKGKGKAPATPGGARGPRGGGGAKTKKDGELYESEIVSRWNHDFGDVCRPAPPSKSATKA</sequence>
<comment type="caution">
    <text evidence="2">The sequence shown here is derived from an EMBL/GenBank/DDBJ whole genome shotgun (WGS) entry which is preliminary data.</text>
</comment>
<gene>
    <name evidence="2" type="ORF">MKK02DRAFT_29608</name>
</gene>
<feature type="compositionally biased region" description="Gly residues" evidence="1">
    <location>
        <begin position="177"/>
        <end position="187"/>
    </location>
</feature>
<proteinExistence type="predicted"/>
<evidence type="ECO:0000313" key="3">
    <source>
        <dbReference type="Proteomes" id="UP001164286"/>
    </source>
</evidence>
<dbReference type="AlphaFoldDB" id="A0AA38HFT6"/>
<feature type="region of interest" description="Disordered" evidence="1">
    <location>
        <begin position="1"/>
        <end position="224"/>
    </location>
</feature>
<accession>A0AA38HFT6</accession>
<organism evidence="2 3">
    <name type="scientific">Dioszegia hungarica</name>
    <dbReference type="NCBI Taxonomy" id="4972"/>
    <lineage>
        <taxon>Eukaryota</taxon>
        <taxon>Fungi</taxon>
        <taxon>Dikarya</taxon>
        <taxon>Basidiomycota</taxon>
        <taxon>Agaricomycotina</taxon>
        <taxon>Tremellomycetes</taxon>
        <taxon>Tremellales</taxon>
        <taxon>Bulleribasidiaceae</taxon>
        <taxon>Dioszegia</taxon>
    </lineage>
</organism>
<dbReference type="GeneID" id="77727068"/>
<keyword evidence="3" id="KW-1185">Reference proteome</keyword>
<feature type="compositionally biased region" description="Basic residues" evidence="1">
    <location>
        <begin position="152"/>
        <end position="169"/>
    </location>
</feature>
<feature type="compositionally biased region" description="Low complexity" evidence="1">
    <location>
        <begin position="25"/>
        <end position="47"/>
    </location>
</feature>
<dbReference type="RefSeq" id="XP_052949353.1">
    <property type="nucleotide sequence ID" value="XM_053087863.1"/>
</dbReference>
<reference evidence="2" key="1">
    <citation type="journal article" date="2022" name="G3 (Bethesda)">
        <title>High quality genome of the basidiomycete yeast Dioszegia hungarica PDD-24b-2 isolated from cloud water.</title>
        <authorList>
            <person name="Jarrige D."/>
            <person name="Haridas S."/>
            <person name="Bleykasten-Grosshans C."/>
            <person name="Joly M."/>
            <person name="Nadalig T."/>
            <person name="Sancelme M."/>
            <person name="Vuilleumier S."/>
            <person name="Grigoriev I.V."/>
            <person name="Amato P."/>
            <person name="Bringel F."/>
        </authorList>
    </citation>
    <scope>NUCLEOTIDE SEQUENCE</scope>
    <source>
        <strain evidence="2">PDD-24b-2</strain>
    </source>
</reference>
<evidence type="ECO:0000256" key="1">
    <source>
        <dbReference type="SAM" id="MobiDB-lite"/>
    </source>
</evidence>
<evidence type="ECO:0000313" key="2">
    <source>
        <dbReference type="EMBL" id="KAI9639576.1"/>
    </source>
</evidence>
<dbReference type="EMBL" id="JAKWFO010000001">
    <property type="protein sequence ID" value="KAI9639576.1"/>
    <property type="molecule type" value="Genomic_DNA"/>
</dbReference>
<feature type="compositionally biased region" description="Acidic residues" evidence="1">
    <location>
        <begin position="84"/>
        <end position="116"/>
    </location>
</feature>
<feature type="compositionally biased region" description="Basic and acidic residues" evidence="1">
    <location>
        <begin position="120"/>
        <end position="136"/>
    </location>
</feature>
<protein>
    <submittedName>
        <fullName evidence="2">Uncharacterized protein</fullName>
    </submittedName>
</protein>
<dbReference type="Proteomes" id="UP001164286">
    <property type="component" value="Unassembled WGS sequence"/>
</dbReference>